<reference evidence="1 2" key="1">
    <citation type="submission" date="2019-01" db="EMBL/GenBank/DDBJ databases">
        <authorList>
            <person name="Sayadi A."/>
        </authorList>
    </citation>
    <scope>NUCLEOTIDE SEQUENCE [LARGE SCALE GENOMIC DNA]</scope>
</reference>
<organism evidence="1 2">
    <name type="scientific">Callosobruchus maculatus</name>
    <name type="common">Southern cowpea weevil</name>
    <name type="synonym">Pulse bruchid</name>
    <dbReference type="NCBI Taxonomy" id="64391"/>
    <lineage>
        <taxon>Eukaryota</taxon>
        <taxon>Metazoa</taxon>
        <taxon>Ecdysozoa</taxon>
        <taxon>Arthropoda</taxon>
        <taxon>Hexapoda</taxon>
        <taxon>Insecta</taxon>
        <taxon>Pterygota</taxon>
        <taxon>Neoptera</taxon>
        <taxon>Endopterygota</taxon>
        <taxon>Coleoptera</taxon>
        <taxon>Polyphaga</taxon>
        <taxon>Cucujiformia</taxon>
        <taxon>Chrysomeloidea</taxon>
        <taxon>Chrysomelidae</taxon>
        <taxon>Bruchinae</taxon>
        <taxon>Bruchini</taxon>
        <taxon>Callosobruchus</taxon>
    </lineage>
</organism>
<dbReference type="Proteomes" id="UP000410492">
    <property type="component" value="Unassembled WGS sequence"/>
</dbReference>
<proteinExistence type="predicted"/>
<evidence type="ECO:0000313" key="2">
    <source>
        <dbReference type="Proteomes" id="UP000410492"/>
    </source>
</evidence>
<keyword evidence="2" id="KW-1185">Reference proteome</keyword>
<accession>A0A653BKE2</accession>
<dbReference type="AlphaFoldDB" id="A0A653BKE2"/>
<sequence length="44" mass="5312">MRRNLYLNTLLKNYQTLLLPNICEYRVVSLILSRQIVIHRKALK</sequence>
<gene>
    <name evidence="1" type="ORF">CALMAC_LOCUS1785</name>
</gene>
<dbReference type="EMBL" id="CAACVG010002115">
    <property type="protein sequence ID" value="VEN36063.1"/>
    <property type="molecule type" value="Genomic_DNA"/>
</dbReference>
<evidence type="ECO:0000313" key="1">
    <source>
        <dbReference type="EMBL" id="VEN36063.1"/>
    </source>
</evidence>
<name>A0A653BKE2_CALMS</name>
<protein>
    <submittedName>
        <fullName evidence="1">Uncharacterized protein</fullName>
    </submittedName>
</protein>